<sequence>MSLEDNRQSQLCKPTAQYVSGAEVLKAATKTEVLIVTSLYVNVGFLEQRKIKTNSVGHGYGKIFGKCSDDK</sequence>
<reference evidence="1" key="1">
    <citation type="submission" date="2021-06" db="EMBL/GenBank/DDBJ databases">
        <title>Parelaphostrongylus tenuis whole genome reference sequence.</title>
        <authorList>
            <person name="Garwood T.J."/>
            <person name="Larsen P.A."/>
            <person name="Fountain-Jones N.M."/>
            <person name="Garbe J.R."/>
            <person name="Macchietto M.G."/>
            <person name="Kania S.A."/>
            <person name="Gerhold R.W."/>
            <person name="Richards J.E."/>
            <person name="Wolf T.M."/>
        </authorList>
    </citation>
    <scope>NUCLEOTIDE SEQUENCE</scope>
    <source>
        <strain evidence="1">MNPRO001-30</strain>
        <tissue evidence="1">Meninges</tissue>
    </source>
</reference>
<evidence type="ECO:0000313" key="2">
    <source>
        <dbReference type="Proteomes" id="UP001196413"/>
    </source>
</evidence>
<protein>
    <submittedName>
        <fullName evidence="1">Uncharacterized protein</fullName>
    </submittedName>
</protein>
<dbReference type="AlphaFoldDB" id="A0AAD5QS62"/>
<organism evidence="1 2">
    <name type="scientific">Parelaphostrongylus tenuis</name>
    <name type="common">Meningeal worm</name>
    <dbReference type="NCBI Taxonomy" id="148309"/>
    <lineage>
        <taxon>Eukaryota</taxon>
        <taxon>Metazoa</taxon>
        <taxon>Ecdysozoa</taxon>
        <taxon>Nematoda</taxon>
        <taxon>Chromadorea</taxon>
        <taxon>Rhabditida</taxon>
        <taxon>Rhabditina</taxon>
        <taxon>Rhabditomorpha</taxon>
        <taxon>Strongyloidea</taxon>
        <taxon>Metastrongylidae</taxon>
        <taxon>Parelaphostrongylus</taxon>
    </lineage>
</organism>
<keyword evidence="2" id="KW-1185">Reference proteome</keyword>
<evidence type="ECO:0000313" key="1">
    <source>
        <dbReference type="EMBL" id="KAJ1359725.1"/>
    </source>
</evidence>
<dbReference type="Proteomes" id="UP001196413">
    <property type="component" value="Unassembled WGS sequence"/>
</dbReference>
<gene>
    <name evidence="1" type="ORF">KIN20_018511</name>
</gene>
<comment type="caution">
    <text evidence="1">The sequence shown here is derived from an EMBL/GenBank/DDBJ whole genome shotgun (WGS) entry which is preliminary data.</text>
</comment>
<proteinExistence type="predicted"/>
<dbReference type="EMBL" id="JAHQIW010003683">
    <property type="protein sequence ID" value="KAJ1359725.1"/>
    <property type="molecule type" value="Genomic_DNA"/>
</dbReference>
<name>A0AAD5QS62_PARTN</name>
<accession>A0AAD5QS62</accession>